<dbReference type="PANTHER" id="PTHR37162">
    <property type="entry name" value="HAT FAMILY DIMERISATION DOMAINCONTAINING PROTEIN-RELATED"/>
    <property type="match status" value="1"/>
</dbReference>
<proteinExistence type="predicted"/>
<dbReference type="Ensembl" id="ENSLACT00000012584.1">
    <property type="protein sequence ID" value="ENSLACP00000012491.1"/>
    <property type="gene ID" value="ENSLACG00000011006.1"/>
</dbReference>
<name>H3AS70_LATCH</name>
<dbReference type="GeneTree" id="ENSGT00940000165202"/>
<reference evidence="2" key="1">
    <citation type="submission" date="2011-08" db="EMBL/GenBank/DDBJ databases">
        <title>The draft genome of Latimeria chalumnae.</title>
        <authorList>
            <person name="Di Palma F."/>
            <person name="Alfoldi J."/>
            <person name="Johnson J."/>
            <person name="Berlin A."/>
            <person name="Gnerre S."/>
            <person name="Jaffe D."/>
            <person name="MacCallum I."/>
            <person name="Young S."/>
            <person name="Walker B.J."/>
            <person name="Lander E."/>
            <person name="Lindblad-Toh K."/>
        </authorList>
    </citation>
    <scope>NUCLEOTIDE SEQUENCE [LARGE SCALE GENOMIC DNA]</scope>
    <source>
        <strain evidence="2">Wild caught</strain>
    </source>
</reference>
<dbReference type="AlphaFoldDB" id="H3AS70"/>
<reference evidence="1" key="2">
    <citation type="submission" date="2025-08" db="UniProtKB">
        <authorList>
            <consortium name="Ensembl"/>
        </authorList>
    </citation>
    <scope>IDENTIFICATION</scope>
</reference>
<dbReference type="Proteomes" id="UP000008672">
    <property type="component" value="Unassembled WGS sequence"/>
</dbReference>
<sequence length="297" mass="33913">KNRGRKGGREKITFTLKLYIKKYKCQWEEKYNWVKPAKGMTNISKFFVSSNTESDRIVACEIATVYHTVKHSLSYNSMDCGNKLASEMFHDSNVANKLSCGRTKAQLLVTNVLAPKSVRDCLQDLLSLPPEQPMYFSVATDASKKGNRKMFPMCLRYFIISDGIQCKLLDFYEDSDESASGIHRAVKNCLEKYQLSINCVTAYSANNANVNYGKHNSVYQLLCAENDYILKANCPAHVAHNTCKHASDQLSVDIEMIVLKIYSHFSVSAKHREELRSFFEFVKEVLRHVSTRWLSLN</sequence>
<evidence type="ECO:0000313" key="2">
    <source>
        <dbReference type="Proteomes" id="UP000008672"/>
    </source>
</evidence>
<organism evidence="1 2">
    <name type="scientific">Latimeria chalumnae</name>
    <name type="common">Coelacanth</name>
    <dbReference type="NCBI Taxonomy" id="7897"/>
    <lineage>
        <taxon>Eukaryota</taxon>
        <taxon>Metazoa</taxon>
        <taxon>Chordata</taxon>
        <taxon>Craniata</taxon>
        <taxon>Vertebrata</taxon>
        <taxon>Euteleostomi</taxon>
        <taxon>Coelacanthiformes</taxon>
        <taxon>Coelacanthidae</taxon>
        <taxon>Latimeria</taxon>
    </lineage>
</organism>
<dbReference type="InterPro" id="IPR012337">
    <property type="entry name" value="RNaseH-like_sf"/>
</dbReference>
<dbReference type="eggNOG" id="ENOG502RX81">
    <property type="taxonomic scope" value="Eukaryota"/>
</dbReference>
<dbReference type="SUPFAM" id="SSF53098">
    <property type="entry name" value="Ribonuclease H-like"/>
    <property type="match status" value="1"/>
</dbReference>
<dbReference type="InParanoid" id="H3AS70"/>
<accession>H3AS70</accession>
<keyword evidence="2" id="KW-1185">Reference proteome</keyword>
<evidence type="ECO:0000313" key="1">
    <source>
        <dbReference type="Ensembl" id="ENSLACP00000012491.1"/>
    </source>
</evidence>
<protein>
    <recommendedName>
        <fullName evidence="3">DUF4371 domain-containing protein</fullName>
    </recommendedName>
</protein>
<dbReference type="HOGENOM" id="CLU_938566_0_0_1"/>
<evidence type="ECO:0008006" key="3">
    <source>
        <dbReference type="Google" id="ProtNLM"/>
    </source>
</evidence>
<dbReference type="EMBL" id="AFYH01168978">
    <property type="status" value="NOT_ANNOTATED_CDS"/>
    <property type="molecule type" value="Genomic_DNA"/>
</dbReference>
<dbReference type="PANTHER" id="PTHR37162:SF10">
    <property type="entry name" value="DUF4371 DOMAIN-CONTAINING PROTEIN"/>
    <property type="match status" value="1"/>
</dbReference>
<reference evidence="1" key="3">
    <citation type="submission" date="2025-09" db="UniProtKB">
        <authorList>
            <consortium name="Ensembl"/>
        </authorList>
    </citation>
    <scope>IDENTIFICATION</scope>
</reference>